<dbReference type="GO" id="GO:0031405">
    <property type="term" value="F:lipoic acid binding"/>
    <property type="evidence" value="ECO:0007669"/>
    <property type="project" value="TreeGrafter"/>
</dbReference>
<evidence type="ECO:0000259" key="8">
    <source>
        <dbReference type="Pfam" id="PF00198"/>
    </source>
</evidence>
<dbReference type="KEGG" id="sbat:G4Z16_23935"/>
<dbReference type="CDD" id="cd06849">
    <property type="entry name" value="lipoyl_domain"/>
    <property type="match status" value="1"/>
</dbReference>
<dbReference type="SUPFAM" id="SSF51230">
    <property type="entry name" value="Single hybrid motif"/>
    <property type="match status" value="1"/>
</dbReference>
<dbReference type="GO" id="GO:0005737">
    <property type="term" value="C:cytoplasm"/>
    <property type="evidence" value="ECO:0007669"/>
    <property type="project" value="TreeGrafter"/>
</dbReference>
<dbReference type="RefSeq" id="WP_197352734.1">
    <property type="nucleotide sequence ID" value="NZ_CP048882.1"/>
</dbReference>
<keyword evidence="3 6" id="KW-0808">Transferase</keyword>
<dbReference type="InterPro" id="IPR023213">
    <property type="entry name" value="CAT-like_dom_sf"/>
</dbReference>
<dbReference type="InterPro" id="IPR000089">
    <property type="entry name" value="Biotin_lipoyl"/>
</dbReference>
<dbReference type="GO" id="GO:0016407">
    <property type="term" value="F:acetyltransferase activity"/>
    <property type="evidence" value="ECO:0007669"/>
    <property type="project" value="TreeGrafter"/>
</dbReference>
<evidence type="ECO:0000259" key="9">
    <source>
        <dbReference type="Pfam" id="PF00364"/>
    </source>
</evidence>
<feature type="domain" description="2-oxoacid dehydrogenase acyltransferase catalytic" evidence="8">
    <location>
        <begin position="160"/>
        <end position="381"/>
    </location>
</feature>
<evidence type="ECO:0000256" key="5">
    <source>
        <dbReference type="ARBA" id="ARBA00023315"/>
    </source>
</evidence>
<protein>
    <recommendedName>
        <fullName evidence="6">Dihydrolipoamide acetyltransferase component of pyruvate dehydrogenase complex</fullName>
        <ecNumber evidence="6">2.3.1.-</ecNumber>
    </recommendedName>
</protein>
<reference evidence="11" key="1">
    <citation type="submission" date="2020-02" db="EMBL/GenBank/DDBJ databases">
        <title>Streptomyces sp. ASO4wet.</title>
        <authorList>
            <person name="Risdian C."/>
            <person name="Landwehr W."/>
            <person name="Schupp P."/>
            <person name="Wink J."/>
        </authorList>
    </citation>
    <scope>NUCLEOTIDE SEQUENCE [LARGE SCALE GENOMIC DNA]</scope>
    <source>
        <strain evidence="11">ASO4wet</strain>
    </source>
</reference>
<dbReference type="PROSITE" id="PS00189">
    <property type="entry name" value="LIPOYL"/>
    <property type="match status" value="1"/>
</dbReference>
<dbReference type="Proteomes" id="UP000595046">
    <property type="component" value="Chromosome"/>
</dbReference>
<dbReference type="Gene3D" id="3.30.559.10">
    <property type="entry name" value="Chloramphenicol acetyltransferase-like domain"/>
    <property type="match status" value="1"/>
</dbReference>
<evidence type="ECO:0000313" key="10">
    <source>
        <dbReference type="EMBL" id="QPP08953.1"/>
    </source>
</evidence>
<proteinExistence type="inferred from homology"/>
<name>A0A7T1T9N8_9ACTN</name>
<dbReference type="EC" id="2.3.1.-" evidence="6"/>
<dbReference type="Gene3D" id="2.40.50.100">
    <property type="match status" value="1"/>
</dbReference>
<evidence type="ECO:0000256" key="6">
    <source>
        <dbReference type="RuleBase" id="RU003423"/>
    </source>
</evidence>
<dbReference type="AlphaFoldDB" id="A0A7T1T9N8"/>
<dbReference type="SUPFAM" id="SSF52777">
    <property type="entry name" value="CoA-dependent acyltransferases"/>
    <property type="match status" value="1"/>
</dbReference>
<feature type="compositionally biased region" description="Low complexity" evidence="7">
    <location>
        <begin position="94"/>
        <end position="106"/>
    </location>
</feature>
<evidence type="ECO:0000256" key="4">
    <source>
        <dbReference type="ARBA" id="ARBA00022823"/>
    </source>
</evidence>
<evidence type="ECO:0000256" key="3">
    <source>
        <dbReference type="ARBA" id="ARBA00022679"/>
    </source>
</evidence>
<sequence>MSDITVPRLNNNDASYVLLEWLFEDGQDVPQGAVVAMVETAKAVEEIVAESSGIMRQERKQGDECAPGDVLGRLLDPAQAGGTGASGTSGGAGEDAAAAPPGESPAVQDPETLRGLTITEPAAAFMARHGIPAGGLATLGKSVITRADVEQLAAAPAEEDGKVVDIGRHQQAVASTVERSMREIPQAFALMKIRGSALADQRKAVRLETGLIVSALEVLVLVTGRLAADFPMIHARRIDDRHVALADDMHVGITIDSGNGLYIPVVRSVAHKSLGEVAAEIEEFRKKSLTGDFRARDLTGAHLSVSVANYADLSCSVPFVQPGQTCMLSLCGTQYETDPADGSRVPFFHVGLSYDHRVVNGRLAARYLKSAKALLESPESLAGICRAAEQTVPHQTEESRDDG</sequence>
<evidence type="ECO:0000313" key="11">
    <source>
        <dbReference type="Proteomes" id="UP000595046"/>
    </source>
</evidence>
<organism evidence="10 11">
    <name type="scientific">Streptomyces bathyalis</name>
    <dbReference type="NCBI Taxonomy" id="2710756"/>
    <lineage>
        <taxon>Bacteria</taxon>
        <taxon>Bacillati</taxon>
        <taxon>Actinomycetota</taxon>
        <taxon>Actinomycetes</taxon>
        <taxon>Kitasatosporales</taxon>
        <taxon>Streptomycetaceae</taxon>
        <taxon>Streptomyces</taxon>
    </lineage>
</organism>
<feature type="compositionally biased region" description="Gly residues" evidence="7">
    <location>
        <begin position="81"/>
        <end position="93"/>
    </location>
</feature>
<evidence type="ECO:0000256" key="7">
    <source>
        <dbReference type="SAM" id="MobiDB-lite"/>
    </source>
</evidence>
<evidence type="ECO:0000256" key="2">
    <source>
        <dbReference type="ARBA" id="ARBA00007317"/>
    </source>
</evidence>
<dbReference type="PANTHER" id="PTHR43178">
    <property type="entry name" value="DIHYDROLIPOAMIDE ACETYLTRANSFERASE COMPONENT OF PYRUVATE DEHYDROGENASE COMPLEX"/>
    <property type="match status" value="1"/>
</dbReference>
<evidence type="ECO:0000256" key="1">
    <source>
        <dbReference type="ARBA" id="ARBA00001938"/>
    </source>
</evidence>
<dbReference type="InterPro" id="IPR050743">
    <property type="entry name" value="2-oxoacid_DH_E2_comp"/>
</dbReference>
<accession>A0A7T1T9N8</accession>
<keyword evidence="11" id="KW-1185">Reference proteome</keyword>
<dbReference type="InterPro" id="IPR011053">
    <property type="entry name" value="Single_hybrid_motif"/>
</dbReference>
<feature type="domain" description="Lipoyl-binding" evidence="9">
    <location>
        <begin position="4"/>
        <end position="73"/>
    </location>
</feature>
<comment type="similarity">
    <text evidence="2 6">Belongs to the 2-oxoacid dehydrogenase family.</text>
</comment>
<dbReference type="PANTHER" id="PTHR43178:SF5">
    <property type="entry name" value="LIPOAMIDE ACYLTRANSFERASE COMPONENT OF BRANCHED-CHAIN ALPHA-KETO ACID DEHYDROGENASE COMPLEX, MITOCHONDRIAL"/>
    <property type="match status" value="1"/>
</dbReference>
<keyword evidence="5 6" id="KW-0012">Acyltransferase</keyword>
<comment type="cofactor">
    <cofactor evidence="1 6">
        <name>(R)-lipoate</name>
        <dbReference type="ChEBI" id="CHEBI:83088"/>
    </cofactor>
</comment>
<dbReference type="Pfam" id="PF00364">
    <property type="entry name" value="Biotin_lipoyl"/>
    <property type="match status" value="1"/>
</dbReference>
<feature type="region of interest" description="Disordered" evidence="7">
    <location>
        <begin position="55"/>
        <end position="109"/>
    </location>
</feature>
<dbReference type="EMBL" id="CP048882">
    <property type="protein sequence ID" value="QPP08953.1"/>
    <property type="molecule type" value="Genomic_DNA"/>
</dbReference>
<dbReference type="InterPro" id="IPR001078">
    <property type="entry name" value="2-oxoacid_DH_actylTfrase"/>
</dbReference>
<dbReference type="InterPro" id="IPR003016">
    <property type="entry name" value="2-oxoA_DH_lipoyl-BS"/>
</dbReference>
<dbReference type="Pfam" id="PF00198">
    <property type="entry name" value="2-oxoacid_dh"/>
    <property type="match status" value="1"/>
</dbReference>
<keyword evidence="4 6" id="KW-0450">Lipoyl</keyword>
<gene>
    <name evidence="10" type="ORF">G4Z16_23935</name>
</gene>